<dbReference type="Pfam" id="PF00144">
    <property type="entry name" value="Beta-lactamase"/>
    <property type="match status" value="1"/>
</dbReference>
<dbReference type="EMBL" id="PISP01000001">
    <property type="protein sequence ID" value="PKD44882.1"/>
    <property type="molecule type" value="Genomic_DNA"/>
</dbReference>
<dbReference type="PANTHER" id="PTHR46825">
    <property type="entry name" value="D-ALANYL-D-ALANINE-CARBOXYPEPTIDASE/ENDOPEPTIDASE AMPH"/>
    <property type="match status" value="1"/>
</dbReference>
<sequence>MKRLIPLPLIFILFSLFSAEMLFSQTHPDSLVQRVDEIFADYDDNSVPGCAVSIFRDGQSIFTKGYGVANLDYGIENSDSTRFYMASVSKQFTASAAQLLIIRGELDESDPISEYVDDWPDWASDVQVRHLFSHTSGLPDIYGLMRIGGMDINDVMDLEDYVEVIKKGEELMFEPGSDYSYTNSGYTLLAFLVQEISGMSFPEFVDKEFFEPFGMSVSHFHDDRTRIIPNRAISYQVSNGDIRRSYPGNFQGVGGGGLYTTHQDFEKWEQFWYGNLSWEGGITRQEAEELKQTLISPTYADGELMDYRRGIRVSVRKGMETVSHGGSFSGFKTNFMRYPQSGISMVTTCNRGDADPQSFNDQIADYLLQDQFEEYLSEYSGRYINQELPAEYLLKVEDGNLHLERRLSPNGMMDEDEKDKWTAGSWDFEFFRDENGNIEGFLVTSGRAEDVEFLKEEN</sequence>
<dbReference type="Proteomes" id="UP000233398">
    <property type="component" value="Unassembled WGS sequence"/>
</dbReference>
<comment type="caution">
    <text evidence="2">The sequence shown here is derived from an EMBL/GenBank/DDBJ whole genome shotgun (WGS) entry which is preliminary data.</text>
</comment>
<gene>
    <name evidence="2" type="ORF">CWD77_05325</name>
</gene>
<dbReference type="PANTHER" id="PTHR46825:SF9">
    <property type="entry name" value="BETA-LACTAMASE-RELATED DOMAIN-CONTAINING PROTEIN"/>
    <property type="match status" value="1"/>
</dbReference>
<reference evidence="2 3" key="1">
    <citation type="submission" date="2017-11" db="EMBL/GenBank/DDBJ databases">
        <title>Rhodohalobacter 15182 sp. nov., isolated from a salt lake.</title>
        <authorList>
            <person name="Han S."/>
        </authorList>
    </citation>
    <scope>NUCLEOTIDE SEQUENCE [LARGE SCALE GENOMIC DNA]</scope>
    <source>
        <strain evidence="2 3">15182</strain>
    </source>
</reference>
<dbReference type="RefSeq" id="WP_101072170.1">
    <property type="nucleotide sequence ID" value="NZ_PISP01000001.1"/>
</dbReference>
<protein>
    <recommendedName>
        <fullName evidence="1">Beta-lactamase-related domain-containing protein</fullName>
    </recommendedName>
</protein>
<organism evidence="2 3">
    <name type="scientific">Rhodohalobacter barkolensis</name>
    <dbReference type="NCBI Taxonomy" id="2053187"/>
    <lineage>
        <taxon>Bacteria</taxon>
        <taxon>Pseudomonadati</taxon>
        <taxon>Balneolota</taxon>
        <taxon>Balneolia</taxon>
        <taxon>Balneolales</taxon>
        <taxon>Balneolaceae</taxon>
        <taxon>Rhodohalobacter</taxon>
    </lineage>
</organism>
<dbReference type="InterPro" id="IPR012338">
    <property type="entry name" value="Beta-lactam/transpept-like"/>
</dbReference>
<feature type="domain" description="Beta-lactamase-related" evidence="1">
    <location>
        <begin position="36"/>
        <end position="360"/>
    </location>
</feature>
<dbReference type="SUPFAM" id="SSF56601">
    <property type="entry name" value="beta-lactamase/transpeptidase-like"/>
    <property type="match status" value="1"/>
</dbReference>
<name>A0A2N0VL17_9BACT</name>
<accession>A0A2N0VL17</accession>
<evidence type="ECO:0000313" key="3">
    <source>
        <dbReference type="Proteomes" id="UP000233398"/>
    </source>
</evidence>
<dbReference type="InterPro" id="IPR001466">
    <property type="entry name" value="Beta-lactam-related"/>
</dbReference>
<proteinExistence type="predicted"/>
<dbReference type="AlphaFoldDB" id="A0A2N0VL17"/>
<evidence type="ECO:0000313" key="2">
    <source>
        <dbReference type="EMBL" id="PKD44882.1"/>
    </source>
</evidence>
<dbReference type="OrthoDB" id="9793489at2"/>
<dbReference type="InterPro" id="IPR050491">
    <property type="entry name" value="AmpC-like"/>
</dbReference>
<keyword evidence="3" id="KW-1185">Reference proteome</keyword>
<evidence type="ECO:0000259" key="1">
    <source>
        <dbReference type="Pfam" id="PF00144"/>
    </source>
</evidence>
<dbReference type="Gene3D" id="3.40.710.10">
    <property type="entry name" value="DD-peptidase/beta-lactamase superfamily"/>
    <property type="match status" value="1"/>
</dbReference>